<organism evidence="2">
    <name type="scientific">mine drainage metagenome</name>
    <dbReference type="NCBI Taxonomy" id="410659"/>
    <lineage>
        <taxon>unclassified sequences</taxon>
        <taxon>metagenomes</taxon>
        <taxon>ecological metagenomes</taxon>
    </lineage>
</organism>
<feature type="region of interest" description="Disordered" evidence="1">
    <location>
        <begin position="61"/>
        <end position="85"/>
    </location>
</feature>
<name>A0A1J5Q058_9ZZZZ</name>
<accession>A0A1J5Q058</accession>
<feature type="compositionally biased region" description="Basic and acidic residues" evidence="1">
    <location>
        <begin position="1"/>
        <end position="12"/>
    </location>
</feature>
<proteinExistence type="predicted"/>
<feature type="region of interest" description="Disordered" evidence="1">
    <location>
        <begin position="1"/>
        <end position="23"/>
    </location>
</feature>
<sequence>MGNPVEEKHRDEDDADTQQGDECRGDNLVRAIHDGGMNFLALFKVPVDVFNGDRRVVHQNTYRQGQPAQGHDVQRLPDRIQRGDG</sequence>
<feature type="compositionally biased region" description="Basic and acidic residues" evidence="1">
    <location>
        <begin position="72"/>
        <end position="85"/>
    </location>
</feature>
<reference evidence="2" key="1">
    <citation type="submission" date="2016-10" db="EMBL/GenBank/DDBJ databases">
        <title>Sequence of Gallionella enrichment culture.</title>
        <authorList>
            <person name="Poehlein A."/>
            <person name="Muehling M."/>
            <person name="Daniel R."/>
        </authorList>
    </citation>
    <scope>NUCLEOTIDE SEQUENCE</scope>
</reference>
<comment type="caution">
    <text evidence="2">The sequence shown here is derived from an EMBL/GenBank/DDBJ whole genome shotgun (WGS) entry which is preliminary data.</text>
</comment>
<protein>
    <submittedName>
        <fullName evidence="2">Uncharacterized protein</fullName>
    </submittedName>
</protein>
<dbReference type="AlphaFoldDB" id="A0A1J5Q058"/>
<dbReference type="EMBL" id="MLJW01001815">
    <property type="protein sequence ID" value="OIQ76632.1"/>
    <property type="molecule type" value="Genomic_DNA"/>
</dbReference>
<evidence type="ECO:0000256" key="1">
    <source>
        <dbReference type="SAM" id="MobiDB-lite"/>
    </source>
</evidence>
<gene>
    <name evidence="2" type="ORF">GALL_416810</name>
</gene>
<evidence type="ECO:0000313" key="2">
    <source>
        <dbReference type="EMBL" id="OIQ76632.1"/>
    </source>
</evidence>